<dbReference type="AlphaFoldDB" id="A0A6L2Q306"/>
<dbReference type="InterPro" id="IPR029058">
    <property type="entry name" value="AB_hydrolase_fold"/>
</dbReference>
<organism evidence="4 5">
    <name type="scientific">Coptotermes formosanus</name>
    <name type="common">Formosan subterranean termite</name>
    <dbReference type="NCBI Taxonomy" id="36987"/>
    <lineage>
        <taxon>Eukaryota</taxon>
        <taxon>Metazoa</taxon>
        <taxon>Ecdysozoa</taxon>
        <taxon>Arthropoda</taxon>
        <taxon>Hexapoda</taxon>
        <taxon>Insecta</taxon>
        <taxon>Pterygota</taxon>
        <taxon>Neoptera</taxon>
        <taxon>Polyneoptera</taxon>
        <taxon>Dictyoptera</taxon>
        <taxon>Blattodea</taxon>
        <taxon>Blattoidea</taxon>
        <taxon>Termitoidae</taxon>
        <taxon>Rhinotermitidae</taxon>
        <taxon>Coptotermes</taxon>
    </lineage>
</organism>
<feature type="domain" description="Carboxylesterase type B" evidence="3">
    <location>
        <begin position="8"/>
        <end position="54"/>
    </location>
</feature>
<reference evidence="5" key="1">
    <citation type="submission" date="2020-01" db="EMBL/GenBank/DDBJ databases">
        <title>Draft genome sequence of the Termite Coptotermes fromosanus.</title>
        <authorList>
            <person name="Itakura S."/>
            <person name="Yosikawa Y."/>
            <person name="Umezawa K."/>
        </authorList>
    </citation>
    <scope>NUCLEOTIDE SEQUENCE [LARGE SCALE GENOMIC DNA]</scope>
</reference>
<dbReference type="PANTHER" id="PTHR43903">
    <property type="entry name" value="NEUROLIGIN"/>
    <property type="match status" value="1"/>
</dbReference>
<keyword evidence="5" id="KW-1185">Reference proteome</keyword>
<sequence>MPLVTGETPASLPVIVYVHGESYEWNSGNPYDGSVLASYGQVVVVTINFRLGVL</sequence>
<dbReference type="Gene3D" id="3.40.50.1820">
    <property type="entry name" value="alpha/beta hydrolase"/>
    <property type="match status" value="1"/>
</dbReference>
<dbReference type="InParanoid" id="A0A6L2Q306"/>
<keyword evidence="2" id="KW-0325">Glycoprotein</keyword>
<evidence type="ECO:0000313" key="5">
    <source>
        <dbReference type="Proteomes" id="UP000502823"/>
    </source>
</evidence>
<dbReference type="SUPFAM" id="SSF53474">
    <property type="entry name" value="alpha/beta-Hydrolases"/>
    <property type="match status" value="1"/>
</dbReference>
<gene>
    <name evidence="4" type="ORF">Cfor_11237</name>
</gene>
<dbReference type="Pfam" id="PF00135">
    <property type="entry name" value="COesterase"/>
    <property type="match status" value="1"/>
</dbReference>
<dbReference type="InterPro" id="IPR051093">
    <property type="entry name" value="Neuroligin/BSAL"/>
</dbReference>
<evidence type="ECO:0000259" key="3">
    <source>
        <dbReference type="Pfam" id="PF00135"/>
    </source>
</evidence>
<protein>
    <recommendedName>
        <fullName evidence="3">Carboxylesterase type B domain-containing protein</fullName>
    </recommendedName>
</protein>
<proteinExistence type="inferred from homology"/>
<accession>A0A6L2Q306</accession>
<feature type="non-terminal residue" evidence="4">
    <location>
        <position position="54"/>
    </location>
</feature>
<dbReference type="Proteomes" id="UP000502823">
    <property type="component" value="Unassembled WGS sequence"/>
</dbReference>
<comment type="similarity">
    <text evidence="1">Belongs to the type-B carboxylesterase/lipase family.</text>
</comment>
<dbReference type="OrthoDB" id="3200163at2759"/>
<evidence type="ECO:0000256" key="2">
    <source>
        <dbReference type="ARBA" id="ARBA00023180"/>
    </source>
</evidence>
<name>A0A6L2Q306_COPFO</name>
<comment type="caution">
    <text evidence="4">The sequence shown here is derived from an EMBL/GenBank/DDBJ whole genome shotgun (WGS) entry which is preliminary data.</text>
</comment>
<dbReference type="InterPro" id="IPR002018">
    <property type="entry name" value="CarbesteraseB"/>
</dbReference>
<evidence type="ECO:0000256" key="1">
    <source>
        <dbReference type="ARBA" id="ARBA00005964"/>
    </source>
</evidence>
<dbReference type="EMBL" id="BLKM01000822">
    <property type="protein sequence ID" value="GFG38824.1"/>
    <property type="molecule type" value="Genomic_DNA"/>
</dbReference>
<evidence type="ECO:0000313" key="4">
    <source>
        <dbReference type="EMBL" id="GFG38824.1"/>
    </source>
</evidence>